<gene>
    <name evidence="4" type="ORF">C1H46_012113</name>
</gene>
<evidence type="ECO:0000256" key="1">
    <source>
        <dbReference type="ARBA" id="ARBA00009085"/>
    </source>
</evidence>
<feature type="transmembrane region" description="Helical" evidence="2">
    <location>
        <begin position="26"/>
        <end position="46"/>
    </location>
</feature>
<organism evidence="4 5">
    <name type="scientific">Malus baccata</name>
    <name type="common">Siberian crab apple</name>
    <name type="synonym">Pyrus baccata</name>
    <dbReference type="NCBI Taxonomy" id="106549"/>
    <lineage>
        <taxon>Eukaryota</taxon>
        <taxon>Viridiplantae</taxon>
        <taxon>Streptophyta</taxon>
        <taxon>Embryophyta</taxon>
        <taxon>Tracheophyta</taxon>
        <taxon>Spermatophyta</taxon>
        <taxon>Magnoliopsida</taxon>
        <taxon>eudicotyledons</taxon>
        <taxon>Gunneridae</taxon>
        <taxon>Pentapetalae</taxon>
        <taxon>rosids</taxon>
        <taxon>fabids</taxon>
        <taxon>Rosales</taxon>
        <taxon>Rosaceae</taxon>
        <taxon>Amygdaloideae</taxon>
        <taxon>Maleae</taxon>
        <taxon>Malus</taxon>
    </lineage>
</organism>
<keyword evidence="5" id="KW-1185">Reference proteome</keyword>
<keyword evidence="2" id="KW-0472">Membrane</keyword>
<dbReference type="GO" id="GO:0004843">
    <property type="term" value="F:cysteine-type deubiquitinase activity"/>
    <property type="evidence" value="ECO:0007669"/>
    <property type="project" value="InterPro"/>
</dbReference>
<dbReference type="InterPro" id="IPR018200">
    <property type="entry name" value="USP_CS"/>
</dbReference>
<protein>
    <recommendedName>
        <fullName evidence="3">USP domain-containing protein</fullName>
    </recommendedName>
</protein>
<dbReference type="InterPro" id="IPR028889">
    <property type="entry name" value="USP"/>
</dbReference>
<name>A0A540MTZ0_MALBA</name>
<dbReference type="Gene3D" id="3.90.70.10">
    <property type="entry name" value="Cysteine proteinases"/>
    <property type="match status" value="1"/>
</dbReference>
<proteinExistence type="inferred from homology"/>
<dbReference type="GO" id="GO:0016579">
    <property type="term" value="P:protein deubiquitination"/>
    <property type="evidence" value="ECO:0007669"/>
    <property type="project" value="InterPro"/>
</dbReference>
<dbReference type="PANTHER" id="PTHR21646:SF23">
    <property type="entry name" value="UBIQUITIN CARBOXYL-TERMINAL HYDROLASE USP2"/>
    <property type="match status" value="1"/>
</dbReference>
<dbReference type="AlphaFoldDB" id="A0A540MTZ0"/>
<dbReference type="SUPFAM" id="SSF54001">
    <property type="entry name" value="Cysteine proteinases"/>
    <property type="match status" value="1"/>
</dbReference>
<evidence type="ECO:0000256" key="2">
    <source>
        <dbReference type="SAM" id="Phobius"/>
    </source>
</evidence>
<reference evidence="4 5" key="1">
    <citation type="journal article" date="2019" name="G3 (Bethesda)">
        <title>Sequencing of a Wild Apple (Malus baccata) Genome Unravels the Differences Between Cultivated and Wild Apple Species Regarding Disease Resistance and Cold Tolerance.</title>
        <authorList>
            <person name="Chen X."/>
        </authorList>
    </citation>
    <scope>NUCLEOTIDE SEQUENCE [LARGE SCALE GENOMIC DNA]</scope>
    <source>
        <strain evidence="5">cv. Shandingzi</strain>
        <tissue evidence="4">Leaves</tissue>
    </source>
</reference>
<dbReference type="EMBL" id="VIEB01000179">
    <property type="protein sequence ID" value="TQE02242.1"/>
    <property type="molecule type" value="Genomic_DNA"/>
</dbReference>
<dbReference type="Proteomes" id="UP000315295">
    <property type="component" value="Unassembled WGS sequence"/>
</dbReference>
<dbReference type="InterPro" id="IPR001394">
    <property type="entry name" value="Peptidase_C19_UCH"/>
</dbReference>
<dbReference type="Pfam" id="PF00443">
    <property type="entry name" value="UCH"/>
    <property type="match status" value="1"/>
</dbReference>
<dbReference type="InterPro" id="IPR050185">
    <property type="entry name" value="Ub_carboxyl-term_hydrolase"/>
</dbReference>
<evidence type="ECO:0000259" key="3">
    <source>
        <dbReference type="PROSITE" id="PS50235"/>
    </source>
</evidence>
<evidence type="ECO:0000313" key="5">
    <source>
        <dbReference type="Proteomes" id="UP000315295"/>
    </source>
</evidence>
<keyword evidence="2" id="KW-0812">Transmembrane</keyword>
<dbReference type="PROSITE" id="PS50235">
    <property type="entry name" value="USP_3"/>
    <property type="match status" value="1"/>
</dbReference>
<sequence>MKFDREANLKCLIGQFQLGFKTISGASLISSVAALLGIAGGFVLALKGSKFCILNTLHLEWLPNTQTSSRKQLPLVPGLQNLGNNCFLNVILQALASCSYFQPFLQNVLEEYEFSAVQDRVDAFPLTIALAALLEDLSVVGGGRVVLSPRKLMLAMEAYIQNFDLTSQQDAAEAFLHLLSSLREEFSDCYLPNQCSLAELFASNCRIITPKRMENQSEQARWQQQYLGPFDGILSSILTCRSCSTQISLNFESFHSLPLSPVLNGGATIMVGCTLEDCLEQFTAAEQVENYHCNYCWHIAAVKYLFSMGVNEEEIEKIKRCPEQDSCDCRRHFHLHKLPWSNKFSYTLKQISIARCPKVCSLILLLFS</sequence>
<dbReference type="PROSITE" id="PS00972">
    <property type="entry name" value="USP_1"/>
    <property type="match status" value="1"/>
</dbReference>
<comment type="similarity">
    <text evidence="1">Belongs to the peptidase C19 family.</text>
</comment>
<keyword evidence="2" id="KW-1133">Transmembrane helix</keyword>
<comment type="caution">
    <text evidence="4">The sequence shown here is derived from an EMBL/GenBank/DDBJ whole genome shotgun (WGS) entry which is preliminary data.</text>
</comment>
<accession>A0A540MTZ0</accession>
<dbReference type="PANTHER" id="PTHR21646">
    <property type="entry name" value="UBIQUITIN CARBOXYL-TERMINAL HYDROLASE"/>
    <property type="match status" value="1"/>
</dbReference>
<dbReference type="InterPro" id="IPR038765">
    <property type="entry name" value="Papain-like_cys_pep_sf"/>
</dbReference>
<feature type="domain" description="USP" evidence="3">
    <location>
        <begin position="77"/>
        <end position="368"/>
    </location>
</feature>
<dbReference type="STRING" id="106549.A0A540MTZ0"/>
<evidence type="ECO:0000313" key="4">
    <source>
        <dbReference type="EMBL" id="TQE02242.1"/>
    </source>
</evidence>